<dbReference type="CDD" id="cd07978">
    <property type="entry name" value="HFD_TAF13"/>
    <property type="match status" value="1"/>
</dbReference>
<reference evidence="8" key="1">
    <citation type="journal article" date="2014" name="Genome Announc.">
        <title>Draft genome sequence of Rhodosporidium toruloides CECT1137, an oleaginous yeast of biotechnological interest.</title>
        <authorList>
            <person name="Morin N."/>
            <person name="Calcas X."/>
            <person name="Devillers H."/>
            <person name="Durrens P."/>
            <person name="Sherman D.J."/>
            <person name="Nicaud J.-M."/>
            <person name="Neuveglise C."/>
        </authorList>
    </citation>
    <scope>NUCLEOTIDE SEQUENCE</scope>
    <source>
        <strain evidence="8">CECT1137</strain>
    </source>
</reference>
<keyword evidence="2" id="KW-0805">Transcription regulation</keyword>
<feature type="region of interest" description="Disordered" evidence="7">
    <location>
        <begin position="148"/>
        <end position="189"/>
    </location>
</feature>
<evidence type="ECO:0000256" key="4">
    <source>
        <dbReference type="ARBA" id="ARBA00023242"/>
    </source>
</evidence>
<keyword evidence="4" id="KW-0539">Nucleus</keyword>
<evidence type="ECO:0000256" key="6">
    <source>
        <dbReference type="ARBA" id="ARBA00040136"/>
    </source>
</evidence>
<evidence type="ECO:0000256" key="7">
    <source>
        <dbReference type="SAM" id="MobiDB-lite"/>
    </source>
</evidence>
<comment type="similarity">
    <text evidence="5">Belongs to the TAF13 family.</text>
</comment>
<dbReference type="GO" id="GO:0046982">
    <property type="term" value="F:protein heterodimerization activity"/>
    <property type="evidence" value="ECO:0007669"/>
    <property type="project" value="InterPro"/>
</dbReference>
<evidence type="ECO:0000256" key="3">
    <source>
        <dbReference type="ARBA" id="ARBA00023163"/>
    </source>
</evidence>
<keyword evidence="3" id="KW-0804">Transcription</keyword>
<dbReference type="PANTHER" id="PTHR11380">
    <property type="entry name" value="TRANSCRIPTION INITIATION FACTOR TFIID/SUPT3-RELATED"/>
    <property type="match status" value="1"/>
</dbReference>
<evidence type="ECO:0000256" key="1">
    <source>
        <dbReference type="ARBA" id="ARBA00004123"/>
    </source>
</evidence>
<dbReference type="InterPro" id="IPR009072">
    <property type="entry name" value="Histone-fold"/>
</dbReference>
<comment type="subcellular location">
    <subcellularLocation>
        <location evidence="1">Nucleus</location>
    </subcellularLocation>
</comment>
<sequence length="189" mass="20116">MSAQQQQQRQSQQRRLIKKGLFAKDLAPMMYGFGDENPAPDSIAVMEELVIEHITDICMQAHLISTNRGKIKVDDFRFALRRDPKKLARIDELLFMQEEIARARRGFDNPLDAYADEEDIAAAKADAAAGVGTVQGGVQSTTSGVLGTAAASTSMPAGGAGARKGGGGLALPEGKGKSSKAKGKQKEKA</sequence>
<proteinExistence type="inferred from homology"/>
<dbReference type="OrthoDB" id="10266074at2759"/>
<dbReference type="GO" id="GO:0051123">
    <property type="term" value="P:RNA polymerase II preinitiation complex assembly"/>
    <property type="evidence" value="ECO:0007669"/>
    <property type="project" value="TreeGrafter"/>
</dbReference>
<name>A0A061B0E8_RHOTO</name>
<evidence type="ECO:0000256" key="5">
    <source>
        <dbReference type="ARBA" id="ARBA00038392"/>
    </source>
</evidence>
<dbReference type="InterPro" id="IPR003195">
    <property type="entry name" value="TFIID_TAF13"/>
</dbReference>
<evidence type="ECO:0000313" key="8">
    <source>
        <dbReference type="EMBL" id="CDR40460.1"/>
    </source>
</evidence>
<dbReference type="PANTHER" id="PTHR11380:SF5">
    <property type="entry name" value="TRANSCRIPTION INITIATION FACTOR TFIID SUBUNIT 13"/>
    <property type="match status" value="1"/>
</dbReference>
<gene>
    <name evidence="8" type="ORF">RHTO0S_05e03774g</name>
</gene>
<dbReference type="EMBL" id="LK052940">
    <property type="protein sequence ID" value="CDR40460.1"/>
    <property type="molecule type" value="Genomic_DNA"/>
</dbReference>
<organism evidence="8">
    <name type="scientific">Rhodotorula toruloides</name>
    <name type="common">Yeast</name>
    <name type="synonym">Rhodosporidium toruloides</name>
    <dbReference type="NCBI Taxonomy" id="5286"/>
    <lineage>
        <taxon>Eukaryota</taxon>
        <taxon>Fungi</taxon>
        <taxon>Dikarya</taxon>
        <taxon>Basidiomycota</taxon>
        <taxon>Pucciniomycotina</taxon>
        <taxon>Microbotryomycetes</taxon>
        <taxon>Sporidiobolales</taxon>
        <taxon>Sporidiobolaceae</taxon>
        <taxon>Rhodotorula</taxon>
    </lineage>
</organism>
<dbReference type="Pfam" id="PF02269">
    <property type="entry name" value="TFIID-18kDa"/>
    <property type="match status" value="1"/>
</dbReference>
<dbReference type="GO" id="GO:0005669">
    <property type="term" value="C:transcription factor TFIID complex"/>
    <property type="evidence" value="ECO:0007669"/>
    <property type="project" value="TreeGrafter"/>
</dbReference>
<protein>
    <recommendedName>
        <fullName evidence="6">Transcription initiation factor TFIID subunit 13</fullName>
    </recommendedName>
</protein>
<accession>A0A061B0E8</accession>
<dbReference type="SUPFAM" id="SSF47113">
    <property type="entry name" value="Histone-fold"/>
    <property type="match status" value="1"/>
</dbReference>
<dbReference type="AlphaFoldDB" id="A0A061B0E8"/>
<feature type="compositionally biased region" description="Gly residues" evidence="7">
    <location>
        <begin position="158"/>
        <end position="169"/>
    </location>
</feature>
<dbReference type="Gene3D" id="1.10.20.10">
    <property type="entry name" value="Histone, subunit A"/>
    <property type="match status" value="1"/>
</dbReference>
<evidence type="ECO:0000256" key="2">
    <source>
        <dbReference type="ARBA" id="ARBA00023015"/>
    </source>
</evidence>